<dbReference type="InterPro" id="IPR029062">
    <property type="entry name" value="Class_I_gatase-like"/>
</dbReference>
<dbReference type="PROSITE" id="PS51273">
    <property type="entry name" value="GATASE_TYPE_1"/>
    <property type="match status" value="1"/>
</dbReference>
<dbReference type="FunFam" id="3.40.50.880:FF:000033">
    <property type="entry name" value="Glutamine amidotransferase class-I"/>
    <property type="match status" value="1"/>
</dbReference>
<dbReference type="CDD" id="cd01741">
    <property type="entry name" value="GATase1_1"/>
    <property type="match status" value="1"/>
</dbReference>
<evidence type="ECO:0000313" key="2">
    <source>
        <dbReference type="EMBL" id="AWI55633.1"/>
    </source>
</evidence>
<dbReference type="RefSeq" id="WP_109038742.1">
    <property type="nucleotide sequence ID" value="NZ_CP029211.1"/>
</dbReference>
<dbReference type="PANTHER" id="PTHR42695">
    <property type="entry name" value="GLUTAMINE AMIDOTRANSFERASE YLR126C-RELATED"/>
    <property type="match status" value="1"/>
</dbReference>
<keyword evidence="2" id="KW-0315">Glutamine amidotransferase</keyword>
<dbReference type="GO" id="GO:0005829">
    <property type="term" value="C:cytosol"/>
    <property type="evidence" value="ECO:0007669"/>
    <property type="project" value="TreeGrafter"/>
</dbReference>
<evidence type="ECO:0000259" key="1">
    <source>
        <dbReference type="Pfam" id="PF00117"/>
    </source>
</evidence>
<dbReference type="SUPFAM" id="SSF52317">
    <property type="entry name" value="Class I glutamine amidotransferase-like"/>
    <property type="match status" value="1"/>
</dbReference>
<keyword evidence="2" id="KW-0614">Plasmid</keyword>
<sequence length="243" mass="26454">MHVHFVIHEAFEAPGAYETWVQSRGHSASHSRVYAGDALPQSASGFDMLVVMGGPQSPTTTLAECPHFDAQAECQLIRQAVEAGRAVVGVCLGAQLMGTALGARHEHSPEKEIGKFPITLTEEGRANPLFARFPQQLSVGHWHNDMPGLTATAKVLAHSEGCPRQIVEYGPRVFGFQCHMEFTPEVVALLIEASAGEFDALKAHRFVQQPEALRANDHTEMNQYLFHFLDALAEACQAAGTRA</sequence>
<reference evidence="2 3" key="1">
    <citation type="submission" date="2018-05" db="EMBL/GenBank/DDBJ databases">
        <title>complete genome sequence of Aquabacterium olei NBRC 110486.</title>
        <authorList>
            <person name="Tang B."/>
            <person name="Chang J."/>
            <person name="Zhang L."/>
            <person name="Yang H."/>
        </authorList>
    </citation>
    <scope>NUCLEOTIDE SEQUENCE [LARGE SCALE GENOMIC DNA]</scope>
    <source>
        <strain evidence="2 3">NBRC 110486</strain>
        <plasmid evidence="3">Plasmid ptb101</plasmid>
    </source>
</reference>
<dbReference type="PANTHER" id="PTHR42695:SF5">
    <property type="entry name" value="GLUTAMINE AMIDOTRANSFERASE YLR126C-RELATED"/>
    <property type="match status" value="1"/>
</dbReference>
<gene>
    <name evidence="2" type="ORF">DEH84_18835</name>
</gene>
<dbReference type="NCBIfam" id="NF006098">
    <property type="entry name" value="PRK08250.1"/>
    <property type="match status" value="1"/>
</dbReference>
<geneLocation type="plasmid" evidence="3">
    <name>ptb101</name>
</geneLocation>
<dbReference type="EMBL" id="CP029211">
    <property type="protein sequence ID" value="AWI55633.1"/>
    <property type="molecule type" value="Genomic_DNA"/>
</dbReference>
<dbReference type="Gene3D" id="3.40.50.880">
    <property type="match status" value="1"/>
</dbReference>
<dbReference type="InterPro" id="IPR044992">
    <property type="entry name" value="ChyE-like"/>
</dbReference>
<dbReference type="Proteomes" id="UP000244892">
    <property type="component" value="Plasmid pTB101"/>
</dbReference>
<protein>
    <submittedName>
        <fullName evidence="2">Glutamine amidotransferase</fullName>
        <ecNumber evidence="2">6.3.5.2</ecNumber>
    </submittedName>
</protein>
<evidence type="ECO:0000313" key="3">
    <source>
        <dbReference type="Proteomes" id="UP000244892"/>
    </source>
</evidence>
<dbReference type="AlphaFoldDB" id="A0A2U8FX75"/>
<dbReference type="OrthoDB" id="9813383at2"/>
<accession>A0A2U8FX75</accession>
<keyword evidence="2" id="KW-0808">Transferase</keyword>
<feature type="domain" description="Glutamine amidotransferase" evidence="1">
    <location>
        <begin position="43"/>
        <end position="185"/>
    </location>
</feature>
<keyword evidence="2" id="KW-0436">Ligase</keyword>
<dbReference type="InterPro" id="IPR017926">
    <property type="entry name" value="GATASE"/>
</dbReference>
<dbReference type="Pfam" id="PF00117">
    <property type="entry name" value="GATase"/>
    <property type="match status" value="1"/>
</dbReference>
<name>A0A2U8FX75_9BURK</name>
<dbReference type="EC" id="6.3.5.2" evidence="2"/>
<dbReference type="KEGG" id="aon:DEH84_18835"/>
<dbReference type="GO" id="GO:0016740">
    <property type="term" value="F:transferase activity"/>
    <property type="evidence" value="ECO:0007669"/>
    <property type="project" value="UniProtKB-KW"/>
</dbReference>
<proteinExistence type="predicted"/>
<keyword evidence="3" id="KW-1185">Reference proteome</keyword>
<dbReference type="GO" id="GO:0003922">
    <property type="term" value="F:GMP synthase (glutamine-hydrolyzing) activity"/>
    <property type="evidence" value="ECO:0007669"/>
    <property type="project" value="UniProtKB-EC"/>
</dbReference>
<organism evidence="2 3">
    <name type="scientific">Aquabacterium olei</name>
    <dbReference type="NCBI Taxonomy" id="1296669"/>
    <lineage>
        <taxon>Bacteria</taxon>
        <taxon>Pseudomonadati</taxon>
        <taxon>Pseudomonadota</taxon>
        <taxon>Betaproteobacteria</taxon>
        <taxon>Burkholderiales</taxon>
        <taxon>Aquabacterium</taxon>
    </lineage>
</organism>